<organism evidence="2 4">
    <name type="scientific">Rotaria socialis</name>
    <dbReference type="NCBI Taxonomy" id="392032"/>
    <lineage>
        <taxon>Eukaryota</taxon>
        <taxon>Metazoa</taxon>
        <taxon>Spiralia</taxon>
        <taxon>Gnathifera</taxon>
        <taxon>Rotifera</taxon>
        <taxon>Eurotatoria</taxon>
        <taxon>Bdelloidea</taxon>
        <taxon>Philodinida</taxon>
        <taxon>Philodinidae</taxon>
        <taxon>Rotaria</taxon>
    </lineage>
</organism>
<dbReference type="Proteomes" id="UP000663851">
    <property type="component" value="Unassembled WGS sequence"/>
</dbReference>
<dbReference type="EMBL" id="CAJOBO010002876">
    <property type="protein sequence ID" value="CAF4472009.1"/>
    <property type="molecule type" value="Genomic_DNA"/>
</dbReference>
<evidence type="ECO:0000313" key="3">
    <source>
        <dbReference type="EMBL" id="CAF4710106.1"/>
    </source>
</evidence>
<comment type="caution">
    <text evidence="2">The sequence shown here is derived from an EMBL/GenBank/DDBJ whole genome shotgun (WGS) entry which is preliminary data.</text>
</comment>
<accession>A0A820TTG6</accession>
<evidence type="ECO:0000313" key="4">
    <source>
        <dbReference type="Proteomes" id="UP000663851"/>
    </source>
</evidence>
<dbReference type="EMBL" id="CAJOBR010002882">
    <property type="protein sequence ID" value="CAF4710106.1"/>
    <property type="molecule type" value="Genomic_DNA"/>
</dbReference>
<protein>
    <submittedName>
        <fullName evidence="2">Uncharacterized protein</fullName>
    </submittedName>
</protein>
<reference evidence="2" key="1">
    <citation type="submission" date="2021-02" db="EMBL/GenBank/DDBJ databases">
        <authorList>
            <person name="Nowell W R."/>
        </authorList>
    </citation>
    <scope>NUCLEOTIDE SEQUENCE</scope>
</reference>
<gene>
    <name evidence="2" type="ORF">HFQ381_LOCUS25519</name>
    <name evidence="3" type="ORF">QYT958_LOCUS18309</name>
</gene>
<feature type="region of interest" description="Disordered" evidence="1">
    <location>
        <begin position="966"/>
        <end position="989"/>
    </location>
</feature>
<proteinExistence type="predicted"/>
<dbReference type="Proteomes" id="UP000663848">
    <property type="component" value="Unassembled WGS sequence"/>
</dbReference>
<evidence type="ECO:0000256" key="1">
    <source>
        <dbReference type="SAM" id="MobiDB-lite"/>
    </source>
</evidence>
<sequence>MNTKFINKLPSKTIINLSSSSVVSTSTPVSNRNTFLYDKSLDDFSSTTLTIIKYMPTPKNESYSSQISENIFRLANVAPIPFNLSEVFGDFNQPALIRFFDEHKKLGLDISPFIFGFLVHAAVMLDGAELYNPDGTGYFSSMNLFVQLIGEPGTNKSGILRSFSSTMSVLSRVFPQFFSKPVTENVIGKETVDNIDLIVNNDTELSLFQKLSKRENVFIFSDELDVINIRFGVYLGGSMDNDVKTIGSRLLCQGYDVIKDLSRTTGSTSFYIDRGSINIFGASTGNMLSTVYRQYRNSLMSDGTVSRFIYIATSAHKPVDPPGEILSPQPNMVHILIIIRLLGECKPIFVFGDYEKEPEVPNTVTIPNDIQQLIRDNDNSISPTENIKELKPSVVIPYEESDREIDGSLLSPRIALKRTMDYYHNKSLQTDQQGSSIYTPLQRAFYRKSGIKLARISALCYAISYAIKICYELIHLIRFGDGLFVKDRIDIQQYNRLFLFYDHAKKIIKEKMDQLPSYGSNNRPLIVVNKAAVKAAEVLFEYSSKTIELLFDDSALIKVNNDPSLIKVNNDSSLIKVNNDSSLIKVNNDSSNIANILSTKNPFFEEQTILLTMTSPILSKAWFTNPTTGLPYTGIFKNYAKSKSKMIRLTEAINYLVNTDLVQCGTGNKKHLVGARKETFIKIPPCIIRTDQKRLTALKSININIDQYEHIYMHSPLPTNMELTEETIKLILSNDNYIPIVHLFNDIRIEQEMERRVAAYMVQQEFIQGKNQYHIISSSQQIDHNNIYVQDIFEFDLDSLSNNNNNNSSTSDVPVLPIDSLLPSSSSSPHIEKSLFSSLCTSSLTTRNSTNNALPNQNHQENISFEQELFEIEQDFLKSRCDSSISIDTNIINNMSNENILVTQVSDPGVHNALVLTNQLVDLEMNTSSNLRETQTINTLQSFKPTSTLSRNTNFSLKRLLEEENENYRKKQQKHTTDENEVGESTTSPVGYKWSLTQPVLSSPINTNSTITIGSTHIDTNLLQNNSAIFAQPSTVTNINMSCDDVDAASFIVNTLANNVHNPITSSICQTDNIQSDVFHSTSSTLITTAVNMSNSVSMTDYQHHNTNKSLFYRDMSVQADTEPSFDTTISSSNIVVPISPNDNEINMNLDTNKPSIDTEKNDCFSSTKKTDDKILSQIYNKLILSDSIVMSKTDICIRLKHVSTSTRIRDQAINDLVNDKLLVIGDWFSIKNIKGVVNFTGYLKGFPENNVRSQMEFASTLAKYSIDFIEFENSFRKDKVVLPRTLDASDIKQSKWLYSQALMDTVLCNNFLKERVIIDPSAVLHLANIQSKHVKRIRKPRKTFSPSDQN</sequence>
<evidence type="ECO:0000313" key="2">
    <source>
        <dbReference type="EMBL" id="CAF4472009.1"/>
    </source>
</evidence>
<name>A0A820TTG6_9BILA</name>